<evidence type="ECO:0000313" key="2">
    <source>
        <dbReference type="Proteomes" id="UP000230842"/>
    </source>
</evidence>
<accession>A0A0B2BBM7</accession>
<organism evidence="1 2">
    <name type="scientific">Mumia flava</name>
    <dbReference type="NCBI Taxonomy" id="1348852"/>
    <lineage>
        <taxon>Bacteria</taxon>
        <taxon>Bacillati</taxon>
        <taxon>Actinomycetota</taxon>
        <taxon>Actinomycetes</taxon>
        <taxon>Propionibacteriales</taxon>
        <taxon>Nocardioidaceae</taxon>
        <taxon>Mumia</taxon>
    </lineage>
</organism>
<dbReference type="EMBL" id="PGEZ01000002">
    <property type="protein sequence ID" value="PJJ53867.1"/>
    <property type="molecule type" value="Genomic_DNA"/>
</dbReference>
<gene>
    <name evidence="1" type="ORF">CLV56_3367</name>
</gene>
<reference evidence="1 2" key="1">
    <citation type="submission" date="2017-11" db="EMBL/GenBank/DDBJ databases">
        <title>Genomic Encyclopedia of Archaeal and Bacterial Type Strains, Phase II (KMG-II): From Individual Species to Whole Genera.</title>
        <authorList>
            <person name="Goeker M."/>
        </authorList>
    </citation>
    <scope>NUCLEOTIDE SEQUENCE [LARGE SCALE GENOMIC DNA]</scope>
    <source>
        <strain evidence="1 2">DSM 27763</strain>
    </source>
</reference>
<evidence type="ECO:0000313" key="1">
    <source>
        <dbReference type="EMBL" id="PJJ53867.1"/>
    </source>
</evidence>
<comment type="caution">
    <text evidence="1">The sequence shown here is derived from an EMBL/GenBank/DDBJ whole genome shotgun (WGS) entry which is preliminary data.</text>
</comment>
<name>A0A0B2BBM7_9ACTN</name>
<keyword evidence="2" id="KW-1185">Reference proteome</keyword>
<evidence type="ECO:0008006" key="3">
    <source>
        <dbReference type="Google" id="ProtNLM"/>
    </source>
</evidence>
<dbReference type="Proteomes" id="UP000230842">
    <property type="component" value="Unassembled WGS sequence"/>
</dbReference>
<dbReference type="RefSeq" id="WP_039359469.1">
    <property type="nucleotide sequence ID" value="NZ_PGEZ01000002.1"/>
</dbReference>
<dbReference type="AlphaFoldDB" id="A0A0B2BBM7"/>
<proteinExistence type="predicted"/>
<protein>
    <recommendedName>
        <fullName evidence="3">Cold shock CspA family protein</fullName>
    </recommendedName>
</protein>
<sequence length="63" mass="6736">MQATVASFDPTTGGTLVLDDGVTVDYDADALDASPVRHLRPGQRVIVTTTDDEPPRVQALRIT</sequence>
<dbReference type="OrthoDB" id="3830203at2"/>